<evidence type="ECO:0000313" key="2">
    <source>
        <dbReference type="Proteomes" id="UP000322267"/>
    </source>
</evidence>
<dbReference type="AlphaFoldDB" id="A0A5D4NUL4"/>
<gene>
    <name evidence="1" type="ORF">FZC78_09450</name>
</gene>
<accession>A0A5D4NUL4</accession>
<comment type="caution">
    <text evidence="1">The sequence shown here is derived from an EMBL/GenBank/DDBJ whole genome shotgun (WGS) entry which is preliminary data.</text>
</comment>
<protein>
    <submittedName>
        <fullName evidence="1">Uncharacterized protein</fullName>
    </submittedName>
</protein>
<sequence>MIISIDTGEIKHKLPYNNDFNKWKKRLSDVDYYKIIDELNKKIDGNEIHTSGWMPGSNWMGTVFEPIYHACNKNERQAALFFGLIVYKVFMDRDDTWACGRFKLDGKDLKSLTYFKVNI</sequence>
<proteinExistence type="predicted"/>
<dbReference type="RefSeq" id="WP_148939436.1">
    <property type="nucleotide sequence ID" value="NZ_VTEI01000003.1"/>
</dbReference>
<dbReference type="EMBL" id="VTEI01000003">
    <property type="protein sequence ID" value="TYS18043.1"/>
    <property type="molecule type" value="Genomic_DNA"/>
</dbReference>
<dbReference type="Proteomes" id="UP000322267">
    <property type="component" value="Unassembled WGS sequence"/>
</dbReference>
<evidence type="ECO:0000313" key="1">
    <source>
        <dbReference type="EMBL" id="TYS18043.1"/>
    </source>
</evidence>
<name>A0A5D4NUL4_9BACI</name>
<reference evidence="1 2" key="1">
    <citation type="submission" date="2019-08" db="EMBL/GenBank/DDBJ databases">
        <title>Bacillus genomes from the desert of Cuatro Cienegas, Coahuila.</title>
        <authorList>
            <person name="Olmedo-Alvarez G."/>
        </authorList>
    </citation>
    <scope>NUCLEOTIDE SEQUENCE [LARGE SCALE GENOMIC DNA]</scope>
    <source>
        <strain evidence="1 2">CH34_1T</strain>
    </source>
</reference>
<organism evidence="1 2">
    <name type="scientific">Rossellomorea vietnamensis</name>
    <dbReference type="NCBI Taxonomy" id="218284"/>
    <lineage>
        <taxon>Bacteria</taxon>
        <taxon>Bacillati</taxon>
        <taxon>Bacillota</taxon>
        <taxon>Bacilli</taxon>
        <taxon>Bacillales</taxon>
        <taxon>Bacillaceae</taxon>
        <taxon>Rossellomorea</taxon>
    </lineage>
</organism>
<dbReference type="OrthoDB" id="7595337at2"/>